<dbReference type="OrthoDB" id="1274006at2"/>
<organism evidence="2 3">
    <name type="scientific">Tenacibaculum soleae</name>
    <dbReference type="NCBI Taxonomy" id="447689"/>
    <lineage>
        <taxon>Bacteria</taxon>
        <taxon>Pseudomonadati</taxon>
        <taxon>Bacteroidota</taxon>
        <taxon>Flavobacteriia</taxon>
        <taxon>Flavobacteriales</taxon>
        <taxon>Flavobacteriaceae</taxon>
        <taxon>Tenacibaculum</taxon>
    </lineage>
</organism>
<feature type="signal peptide" evidence="1">
    <location>
        <begin position="1"/>
        <end position="19"/>
    </location>
</feature>
<gene>
    <name evidence="2" type="ORF">BA195_06005</name>
</gene>
<protein>
    <submittedName>
        <fullName evidence="2">Uncharacterized protein</fullName>
    </submittedName>
</protein>
<dbReference type="RefSeq" id="WP_068703412.1">
    <property type="nucleotide sequence ID" value="NZ_MAKX01000001.1"/>
</dbReference>
<keyword evidence="3" id="KW-1185">Reference proteome</keyword>
<dbReference type="STRING" id="447689.BA195_06005"/>
<accession>A0A1B9Y346</accession>
<feature type="chain" id="PRO_5008640055" evidence="1">
    <location>
        <begin position="20"/>
        <end position="246"/>
    </location>
</feature>
<keyword evidence="1" id="KW-0732">Signal</keyword>
<comment type="caution">
    <text evidence="2">The sequence shown here is derived from an EMBL/GenBank/DDBJ whole genome shotgun (WGS) entry which is preliminary data.</text>
</comment>
<dbReference type="Proteomes" id="UP000093186">
    <property type="component" value="Unassembled WGS sequence"/>
</dbReference>
<evidence type="ECO:0000256" key="1">
    <source>
        <dbReference type="SAM" id="SignalP"/>
    </source>
</evidence>
<evidence type="ECO:0000313" key="2">
    <source>
        <dbReference type="EMBL" id="OCK44234.1"/>
    </source>
</evidence>
<name>A0A1B9Y346_9FLAO</name>
<reference evidence="2 3" key="1">
    <citation type="submission" date="2016-06" db="EMBL/GenBank/DDBJ databases">
        <title>Draft Genome Sequence of Tenacibaculum soleae UCD-KL19.</title>
        <authorList>
            <person name="Eisen J.A."/>
            <person name="Coil D.A."/>
            <person name="Lujan K.M."/>
        </authorList>
    </citation>
    <scope>NUCLEOTIDE SEQUENCE [LARGE SCALE GENOMIC DNA]</scope>
    <source>
        <strain evidence="2 3">UCD-KL19</strain>
    </source>
</reference>
<dbReference type="AlphaFoldDB" id="A0A1B9Y346"/>
<proteinExistence type="predicted"/>
<sequence>MKKIFLILLMLTTSIFAQKKVNNYKYIIVPNKFDFVNTVDQYQTSSLTKFLFNRAGFTVFLSDDKLPKDLSVNRCLALTGTIKDVSTMFVTKSKVELKDCSNNVIYTSILGKSKTKDYKKAYHEAIRNAFKSIEALNYKYVSVKNEESNNLVNKTLIVTVPKIIKNKEVLNKQNNTIVNLYAQAIANGFQLVNTKPSVVFQILKTNVADVFILKNKNGILYKNNANWIAEYYQDGVKVTEEYQIKF</sequence>
<dbReference type="EMBL" id="MAKX01000001">
    <property type="protein sequence ID" value="OCK44234.1"/>
    <property type="molecule type" value="Genomic_DNA"/>
</dbReference>
<evidence type="ECO:0000313" key="3">
    <source>
        <dbReference type="Proteomes" id="UP000093186"/>
    </source>
</evidence>